<dbReference type="InterPro" id="IPR003884">
    <property type="entry name" value="FacI_MAC"/>
</dbReference>
<dbReference type="Pfam" id="PF21287">
    <property type="entry name" value="Kazal_CFAI"/>
    <property type="match status" value="1"/>
</dbReference>
<sequence length="145" mass="15976">MSTRRTSSSLLLLFLLILCSGAVSQDDLLTRASCGRVFCSPWQRCIDGVCSCKPPYMCPRDGVKAVCTRNHKRYLSYCQVTHAVRTQGCVKKFSSSIDKQTGVVKLFLPDGGEGEELLVCHGQWNMAAANVACREEHNDPGLESM</sequence>
<keyword evidence="5" id="KW-0732">Signal</keyword>
<dbReference type="InterPro" id="IPR048722">
    <property type="entry name" value="CFAI_FIMAC_N"/>
</dbReference>
<dbReference type="Ensembl" id="ENSORLT00015035753.1">
    <property type="protein sequence ID" value="ENSORLP00015034790.1"/>
    <property type="gene ID" value="ENSORLG00015020948.1"/>
</dbReference>
<organism evidence="7 8">
    <name type="scientific">Oryzias latipes</name>
    <name type="common">Japanese rice fish</name>
    <name type="synonym">Japanese killifish</name>
    <dbReference type="NCBI Taxonomy" id="8090"/>
    <lineage>
        <taxon>Eukaryota</taxon>
        <taxon>Metazoa</taxon>
        <taxon>Chordata</taxon>
        <taxon>Craniata</taxon>
        <taxon>Vertebrata</taxon>
        <taxon>Euteleostomi</taxon>
        <taxon>Actinopterygii</taxon>
        <taxon>Neopterygii</taxon>
        <taxon>Teleostei</taxon>
        <taxon>Neoteleostei</taxon>
        <taxon>Acanthomorphata</taxon>
        <taxon>Ovalentaria</taxon>
        <taxon>Atherinomorphae</taxon>
        <taxon>Beloniformes</taxon>
        <taxon>Adrianichthyidae</taxon>
        <taxon>Oryziinae</taxon>
        <taxon>Oryzias</taxon>
    </lineage>
</organism>
<reference evidence="7 8" key="2">
    <citation type="submission" date="2017-04" db="EMBL/GenBank/DDBJ databases">
        <title>CpG methylation of centromeres and impact of large insertions on vertebrate speciation.</title>
        <authorList>
            <person name="Ichikawa K."/>
            <person name="Yoshimura J."/>
            <person name="Morishita S."/>
        </authorList>
    </citation>
    <scope>NUCLEOTIDE SEQUENCE</scope>
    <source>
        <strain evidence="7 8">HSOK</strain>
    </source>
</reference>
<dbReference type="InterPro" id="IPR001190">
    <property type="entry name" value="SRCR"/>
</dbReference>
<evidence type="ECO:0000313" key="8">
    <source>
        <dbReference type="Proteomes" id="UP000265200"/>
    </source>
</evidence>
<reference evidence="7" key="3">
    <citation type="submission" date="2025-08" db="UniProtKB">
        <authorList>
            <consortium name="Ensembl"/>
        </authorList>
    </citation>
    <scope>IDENTIFICATION</scope>
    <source>
        <strain evidence="7">HSOK</strain>
    </source>
</reference>
<keyword evidence="3" id="KW-0325">Glycoprotein</keyword>
<comment type="caution">
    <text evidence="4">Lacks conserved residue(s) required for the propagation of feature annotation.</text>
</comment>
<evidence type="ECO:0000256" key="1">
    <source>
        <dbReference type="ARBA" id="ARBA00022737"/>
    </source>
</evidence>
<dbReference type="Proteomes" id="UP000265200">
    <property type="component" value="Chromosome 18"/>
</dbReference>
<dbReference type="InterPro" id="IPR048719">
    <property type="entry name" value="CFAI_KAZAL"/>
</dbReference>
<keyword evidence="2" id="KW-1015">Disulfide bond</keyword>
<evidence type="ECO:0000313" key="7">
    <source>
        <dbReference type="Ensembl" id="ENSORLP00015034790.1"/>
    </source>
</evidence>
<dbReference type="AlphaFoldDB" id="A0A3P9JRF1"/>
<name>A0A3P9JRF1_ORYLA</name>
<evidence type="ECO:0000256" key="4">
    <source>
        <dbReference type="PROSITE-ProRule" id="PRU00196"/>
    </source>
</evidence>
<keyword evidence="1" id="KW-0677">Repeat</keyword>
<reference key="1">
    <citation type="journal article" date="2007" name="Nature">
        <title>The medaka draft genome and insights into vertebrate genome evolution.</title>
        <authorList>
            <person name="Kasahara M."/>
            <person name="Naruse K."/>
            <person name="Sasaki S."/>
            <person name="Nakatani Y."/>
            <person name="Qu W."/>
            <person name="Ahsan B."/>
            <person name="Yamada T."/>
            <person name="Nagayasu Y."/>
            <person name="Doi K."/>
            <person name="Kasai Y."/>
            <person name="Jindo T."/>
            <person name="Kobayashi D."/>
            <person name="Shimada A."/>
            <person name="Toyoda A."/>
            <person name="Kuroki Y."/>
            <person name="Fujiyama A."/>
            <person name="Sasaki T."/>
            <person name="Shimizu A."/>
            <person name="Asakawa S."/>
            <person name="Shimizu N."/>
            <person name="Hashimoto S."/>
            <person name="Yang J."/>
            <person name="Lee Y."/>
            <person name="Matsushima K."/>
            <person name="Sugano S."/>
            <person name="Sakaizumi M."/>
            <person name="Narita T."/>
            <person name="Ohishi K."/>
            <person name="Haga S."/>
            <person name="Ohta F."/>
            <person name="Nomoto H."/>
            <person name="Nogata K."/>
            <person name="Morishita T."/>
            <person name="Endo T."/>
            <person name="Shin-I T."/>
            <person name="Takeda H."/>
            <person name="Morishita S."/>
            <person name="Kohara Y."/>
        </authorList>
    </citation>
    <scope>NUCLEOTIDE SEQUENCE [LARGE SCALE GENOMIC DNA]</scope>
    <source>
        <strain>Hd-rR</strain>
    </source>
</reference>
<proteinExistence type="predicted"/>
<dbReference type="GO" id="GO:0016020">
    <property type="term" value="C:membrane"/>
    <property type="evidence" value="ECO:0007669"/>
    <property type="project" value="InterPro"/>
</dbReference>
<reference evidence="7" key="4">
    <citation type="submission" date="2025-09" db="UniProtKB">
        <authorList>
            <consortium name="Ensembl"/>
        </authorList>
    </citation>
    <scope>IDENTIFICATION</scope>
    <source>
        <strain evidence="7">HSOK</strain>
    </source>
</reference>
<dbReference type="Pfam" id="PF21286">
    <property type="entry name" value="CFAI_FIMAC_N"/>
    <property type="match status" value="1"/>
</dbReference>
<evidence type="ECO:0000256" key="5">
    <source>
        <dbReference type="SAM" id="SignalP"/>
    </source>
</evidence>
<accession>A0A3P9JRF1</accession>
<dbReference type="PROSITE" id="PS50287">
    <property type="entry name" value="SRCR_2"/>
    <property type="match status" value="1"/>
</dbReference>
<evidence type="ECO:0000259" key="6">
    <source>
        <dbReference type="PROSITE" id="PS50287"/>
    </source>
</evidence>
<dbReference type="InterPro" id="IPR036772">
    <property type="entry name" value="SRCR-like_dom_sf"/>
</dbReference>
<evidence type="ECO:0000256" key="2">
    <source>
        <dbReference type="ARBA" id="ARBA00023157"/>
    </source>
</evidence>
<dbReference type="SMART" id="SM00057">
    <property type="entry name" value="FIMAC"/>
    <property type="match status" value="1"/>
</dbReference>
<feature type="signal peptide" evidence="5">
    <location>
        <begin position="1"/>
        <end position="24"/>
    </location>
</feature>
<evidence type="ECO:0000256" key="3">
    <source>
        <dbReference type="ARBA" id="ARBA00023180"/>
    </source>
</evidence>
<feature type="domain" description="SRCR" evidence="6">
    <location>
        <begin position="90"/>
        <end position="145"/>
    </location>
</feature>
<dbReference type="SUPFAM" id="SSF56487">
    <property type="entry name" value="SRCR-like"/>
    <property type="match status" value="1"/>
</dbReference>
<feature type="chain" id="PRO_5018053264" description="SRCR domain-containing protein" evidence="5">
    <location>
        <begin position="25"/>
        <end position="145"/>
    </location>
</feature>
<protein>
    <recommendedName>
        <fullName evidence="6">SRCR domain-containing protein</fullName>
    </recommendedName>
</protein>